<gene>
    <name evidence="3" type="ORF">J2S41_004280</name>
</gene>
<sequence>MDGLSVFLLWLAALTPPVALAIAGNRLTRRTPTEHAVAGYWSAGLALTVLAGPAVLAAAGPIAAVGSTVPAAFGEALWLVVVAAITGAALTFISTLTLGAELLFLLHRPPADVPAPPPAPEPPAPVTRRPANAA</sequence>
<evidence type="ECO:0000256" key="2">
    <source>
        <dbReference type="SAM" id="Phobius"/>
    </source>
</evidence>
<evidence type="ECO:0000313" key="4">
    <source>
        <dbReference type="Proteomes" id="UP001183643"/>
    </source>
</evidence>
<feature type="region of interest" description="Disordered" evidence="1">
    <location>
        <begin position="114"/>
        <end position="134"/>
    </location>
</feature>
<keyword evidence="4" id="KW-1185">Reference proteome</keyword>
<dbReference type="RefSeq" id="WP_310369850.1">
    <property type="nucleotide sequence ID" value="NZ_JAVDYB010000001.1"/>
</dbReference>
<reference evidence="3" key="1">
    <citation type="submission" date="2023-07" db="EMBL/GenBank/DDBJ databases">
        <title>Sequencing the genomes of 1000 actinobacteria strains.</title>
        <authorList>
            <person name="Klenk H.-P."/>
        </authorList>
    </citation>
    <scope>NUCLEOTIDE SEQUENCE</scope>
    <source>
        <strain evidence="3">DSM 44707</strain>
    </source>
</reference>
<comment type="caution">
    <text evidence="3">The sequence shown here is derived from an EMBL/GenBank/DDBJ whole genome shotgun (WGS) entry which is preliminary data.</text>
</comment>
<keyword evidence="2" id="KW-1133">Transmembrane helix</keyword>
<feature type="compositionally biased region" description="Pro residues" evidence="1">
    <location>
        <begin position="114"/>
        <end position="125"/>
    </location>
</feature>
<dbReference type="Proteomes" id="UP001183643">
    <property type="component" value="Unassembled WGS sequence"/>
</dbReference>
<dbReference type="AlphaFoldDB" id="A0AAE3YRW6"/>
<keyword evidence="2" id="KW-0472">Membrane</keyword>
<keyword evidence="2" id="KW-0812">Transmembrane</keyword>
<accession>A0AAE3YRW6</accession>
<dbReference type="EMBL" id="JAVDYB010000001">
    <property type="protein sequence ID" value="MDR7277502.1"/>
    <property type="molecule type" value="Genomic_DNA"/>
</dbReference>
<evidence type="ECO:0000313" key="3">
    <source>
        <dbReference type="EMBL" id="MDR7277502.1"/>
    </source>
</evidence>
<organism evidence="3 4">
    <name type="scientific">Catenuloplanes atrovinosus</name>
    <dbReference type="NCBI Taxonomy" id="137266"/>
    <lineage>
        <taxon>Bacteria</taxon>
        <taxon>Bacillati</taxon>
        <taxon>Actinomycetota</taxon>
        <taxon>Actinomycetes</taxon>
        <taxon>Micromonosporales</taxon>
        <taxon>Micromonosporaceae</taxon>
        <taxon>Catenuloplanes</taxon>
    </lineage>
</organism>
<name>A0AAE3YRW6_9ACTN</name>
<proteinExistence type="predicted"/>
<protein>
    <submittedName>
        <fullName evidence="3">Uncharacterized protein</fullName>
    </submittedName>
</protein>
<feature type="transmembrane region" description="Helical" evidence="2">
    <location>
        <begin position="77"/>
        <end position="100"/>
    </location>
</feature>
<evidence type="ECO:0000256" key="1">
    <source>
        <dbReference type="SAM" id="MobiDB-lite"/>
    </source>
</evidence>
<feature type="transmembrane region" description="Helical" evidence="2">
    <location>
        <begin position="45"/>
        <end position="65"/>
    </location>
</feature>